<protein>
    <recommendedName>
        <fullName evidence="2">DUF7552 domain-containing protein</fullName>
    </recommendedName>
</protein>
<gene>
    <name evidence="3" type="ORF">C447_15396</name>
</gene>
<dbReference type="EMBL" id="AOMB01000042">
    <property type="protein sequence ID" value="EMA36170.1"/>
    <property type="molecule type" value="Genomic_DNA"/>
</dbReference>
<dbReference type="PATRIC" id="fig|1132509.6.peg.3576"/>
<dbReference type="Proteomes" id="UP000011566">
    <property type="component" value="Unassembled WGS sequence"/>
</dbReference>
<dbReference type="OrthoDB" id="212789at2157"/>
<feature type="region of interest" description="Disordered" evidence="1">
    <location>
        <begin position="81"/>
        <end position="116"/>
    </location>
</feature>
<reference evidence="3 4" key="1">
    <citation type="journal article" date="2014" name="PLoS Genet.">
        <title>Phylogenetically driven sequencing of extremely halophilic archaea reveals strategies for static and dynamic osmo-response.</title>
        <authorList>
            <person name="Becker E.A."/>
            <person name="Seitzer P.M."/>
            <person name="Tritt A."/>
            <person name="Larsen D."/>
            <person name="Krusor M."/>
            <person name="Yao A.I."/>
            <person name="Wu D."/>
            <person name="Madern D."/>
            <person name="Eisen J.A."/>
            <person name="Darling A.E."/>
            <person name="Facciotti M.T."/>
        </authorList>
    </citation>
    <scope>NUCLEOTIDE SEQUENCE [LARGE SCALE GENOMIC DNA]</scope>
    <source>
        <strain evidence="3 4">100A6</strain>
    </source>
</reference>
<organism evidence="3 4">
    <name type="scientific">Halococcus hamelinensis 100A6</name>
    <dbReference type="NCBI Taxonomy" id="1132509"/>
    <lineage>
        <taxon>Archaea</taxon>
        <taxon>Methanobacteriati</taxon>
        <taxon>Methanobacteriota</taxon>
        <taxon>Stenosarchaea group</taxon>
        <taxon>Halobacteria</taxon>
        <taxon>Halobacteriales</taxon>
        <taxon>Halococcaceae</taxon>
        <taxon>Halococcus</taxon>
    </lineage>
</organism>
<proteinExistence type="predicted"/>
<feature type="compositionally biased region" description="Basic and acidic residues" evidence="1">
    <location>
        <begin position="104"/>
        <end position="116"/>
    </location>
</feature>
<feature type="domain" description="DUF7552" evidence="2">
    <location>
        <begin position="6"/>
        <end position="80"/>
    </location>
</feature>
<evidence type="ECO:0000313" key="3">
    <source>
        <dbReference type="EMBL" id="EMA36170.1"/>
    </source>
</evidence>
<dbReference type="eggNOG" id="arCOG06244">
    <property type="taxonomic scope" value="Archaea"/>
</dbReference>
<accession>M0LVP4</accession>
<comment type="caution">
    <text evidence="3">The sequence shown here is derived from an EMBL/GenBank/DDBJ whole genome shotgun (WGS) entry which is preliminary data.</text>
</comment>
<dbReference type="Pfam" id="PF24422">
    <property type="entry name" value="DUF7552"/>
    <property type="match status" value="1"/>
</dbReference>
<dbReference type="RefSeq" id="WP_007695437.1">
    <property type="nucleotide sequence ID" value="NZ_AOMB01000042.1"/>
</dbReference>
<keyword evidence="4" id="KW-1185">Reference proteome</keyword>
<name>M0LVP4_9EURY</name>
<dbReference type="AlphaFoldDB" id="M0LVP4"/>
<evidence type="ECO:0000313" key="4">
    <source>
        <dbReference type="Proteomes" id="UP000011566"/>
    </source>
</evidence>
<evidence type="ECO:0000259" key="2">
    <source>
        <dbReference type="Pfam" id="PF24422"/>
    </source>
</evidence>
<evidence type="ECO:0000256" key="1">
    <source>
        <dbReference type="SAM" id="MobiDB-lite"/>
    </source>
</evidence>
<sequence length="116" mass="12639">MSSHPTLRDIRARLVSLASEDGRYVVVCGRTDARPVPVSGLRFADRATAASGVRVAEAYRAHLRRYDPRLPVHEFVVQETVATDPRGQRRRVPVPVGCEPAPGSDHETAGRAGGDR</sequence>
<dbReference type="InterPro" id="IPR055974">
    <property type="entry name" value="DUF7552"/>
</dbReference>